<evidence type="ECO:0000259" key="4">
    <source>
        <dbReference type="PROSITE" id="PS51085"/>
    </source>
</evidence>
<keyword evidence="2" id="KW-0455">Luminescence</keyword>
<name>A0A556AD26_9BURK</name>
<dbReference type="GO" id="GO:0051537">
    <property type="term" value="F:2 iron, 2 sulfur cluster binding"/>
    <property type="evidence" value="ECO:0007669"/>
    <property type="project" value="InterPro"/>
</dbReference>
<dbReference type="Gene3D" id="2.40.30.10">
    <property type="entry name" value="Translation factors"/>
    <property type="match status" value="1"/>
</dbReference>
<dbReference type="InterPro" id="IPR006058">
    <property type="entry name" value="2Fe2S_fd_BS"/>
</dbReference>
<comment type="similarity">
    <text evidence="3">Belongs to the Fre/LuxG FAD/NAD(P) flavoprotein oxidoreductase family.</text>
</comment>
<dbReference type="EMBL" id="VLTJ01000039">
    <property type="protein sequence ID" value="TSH90790.1"/>
    <property type="molecule type" value="Genomic_DNA"/>
</dbReference>
<evidence type="ECO:0000259" key="5">
    <source>
        <dbReference type="PROSITE" id="PS51384"/>
    </source>
</evidence>
<dbReference type="RefSeq" id="WP_143950704.1">
    <property type="nucleotide sequence ID" value="NZ_BAABMB010000003.1"/>
</dbReference>
<dbReference type="InterPro" id="IPR012675">
    <property type="entry name" value="Beta-grasp_dom_sf"/>
</dbReference>
<dbReference type="Gene3D" id="3.40.50.80">
    <property type="entry name" value="Nucleotide-binding domain of ferredoxin-NADP reductase (FNR) module"/>
    <property type="match status" value="1"/>
</dbReference>
<dbReference type="GO" id="GO:0016491">
    <property type="term" value="F:oxidoreductase activity"/>
    <property type="evidence" value="ECO:0007669"/>
    <property type="project" value="UniProtKB-KW"/>
</dbReference>
<dbReference type="InterPro" id="IPR036010">
    <property type="entry name" value="2Fe-2S_ferredoxin-like_sf"/>
</dbReference>
<organism evidence="6 7">
    <name type="scientific">Verticiella sediminum</name>
    <dbReference type="NCBI Taxonomy" id="1247510"/>
    <lineage>
        <taxon>Bacteria</taxon>
        <taxon>Pseudomonadati</taxon>
        <taxon>Pseudomonadota</taxon>
        <taxon>Betaproteobacteria</taxon>
        <taxon>Burkholderiales</taxon>
        <taxon>Alcaligenaceae</taxon>
        <taxon>Verticiella</taxon>
    </lineage>
</organism>
<dbReference type="OrthoDB" id="9806195at2"/>
<dbReference type="InterPro" id="IPR001433">
    <property type="entry name" value="OxRdtase_FAD/NAD-bd"/>
</dbReference>
<evidence type="ECO:0000256" key="1">
    <source>
        <dbReference type="ARBA" id="ARBA00023002"/>
    </source>
</evidence>
<dbReference type="AlphaFoldDB" id="A0A556AD26"/>
<protein>
    <submittedName>
        <fullName evidence="6">2Fe-2S iron-sulfur cluster binding domain-containing protein</fullName>
    </submittedName>
</protein>
<keyword evidence="1" id="KW-0560">Oxidoreductase</keyword>
<dbReference type="PANTHER" id="PTHR47354:SF7">
    <property type="entry name" value="NAD(P)H-FLAVIN REDUCTASE"/>
    <property type="match status" value="1"/>
</dbReference>
<dbReference type="InterPro" id="IPR001041">
    <property type="entry name" value="2Fe-2S_ferredoxin-type"/>
</dbReference>
<comment type="caution">
    <text evidence="6">The sequence shown here is derived from an EMBL/GenBank/DDBJ whole genome shotgun (WGS) entry which is preliminary data.</text>
</comment>
<dbReference type="PANTHER" id="PTHR47354">
    <property type="entry name" value="NADH OXIDOREDUCTASE HCR"/>
    <property type="match status" value="1"/>
</dbReference>
<dbReference type="PROSITE" id="PS51085">
    <property type="entry name" value="2FE2S_FER_2"/>
    <property type="match status" value="1"/>
</dbReference>
<evidence type="ECO:0000313" key="7">
    <source>
        <dbReference type="Proteomes" id="UP000318405"/>
    </source>
</evidence>
<reference evidence="6 7" key="1">
    <citation type="submission" date="2019-07" db="EMBL/GenBank/DDBJ databases">
        <title>Qingshengfaniella alkalisoli gen. nov., sp. nov., isolated from saline soil.</title>
        <authorList>
            <person name="Xu L."/>
            <person name="Huang X.-X."/>
            <person name="Sun J.-Q."/>
        </authorList>
    </citation>
    <scope>NUCLEOTIDE SEQUENCE [LARGE SCALE GENOMIC DNA]</scope>
    <source>
        <strain evidence="6 7">DSM 27279</strain>
    </source>
</reference>
<evidence type="ECO:0000256" key="2">
    <source>
        <dbReference type="ARBA" id="ARBA00023223"/>
    </source>
</evidence>
<evidence type="ECO:0000313" key="6">
    <source>
        <dbReference type="EMBL" id="TSH90790.1"/>
    </source>
</evidence>
<dbReference type="Pfam" id="PF00111">
    <property type="entry name" value="Fer2"/>
    <property type="match status" value="1"/>
</dbReference>
<accession>A0A556AD26</accession>
<dbReference type="PROSITE" id="PS00197">
    <property type="entry name" value="2FE2S_FER_1"/>
    <property type="match status" value="1"/>
</dbReference>
<dbReference type="GO" id="GO:0008218">
    <property type="term" value="P:bioluminescence"/>
    <property type="evidence" value="ECO:0007669"/>
    <property type="project" value="UniProtKB-KW"/>
</dbReference>
<dbReference type="SUPFAM" id="SSF54292">
    <property type="entry name" value="2Fe-2S ferredoxin-like"/>
    <property type="match status" value="1"/>
</dbReference>
<dbReference type="InterPro" id="IPR008333">
    <property type="entry name" value="Cbr1-like_FAD-bd_dom"/>
</dbReference>
<dbReference type="InterPro" id="IPR039261">
    <property type="entry name" value="FNR_nucleotide-bd"/>
</dbReference>
<dbReference type="SUPFAM" id="SSF52343">
    <property type="entry name" value="Ferredoxin reductase-like, C-terminal NADP-linked domain"/>
    <property type="match status" value="1"/>
</dbReference>
<dbReference type="InterPro" id="IPR050415">
    <property type="entry name" value="MRET"/>
</dbReference>
<dbReference type="CDD" id="cd00207">
    <property type="entry name" value="fer2"/>
    <property type="match status" value="1"/>
</dbReference>
<feature type="domain" description="2Fe-2S ferredoxin-type" evidence="4">
    <location>
        <begin position="3"/>
        <end position="92"/>
    </location>
</feature>
<dbReference type="Pfam" id="PF00175">
    <property type="entry name" value="NAD_binding_1"/>
    <property type="match status" value="1"/>
</dbReference>
<dbReference type="InterPro" id="IPR017927">
    <property type="entry name" value="FAD-bd_FR_type"/>
</dbReference>
<dbReference type="Pfam" id="PF00970">
    <property type="entry name" value="FAD_binding_6"/>
    <property type="match status" value="1"/>
</dbReference>
<dbReference type="InterPro" id="IPR017938">
    <property type="entry name" value="Riboflavin_synthase-like_b-brl"/>
</dbReference>
<dbReference type="PRINTS" id="PR00410">
    <property type="entry name" value="PHEHYDRXLASE"/>
</dbReference>
<proteinExistence type="inferred from homology"/>
<dbReference type="SUPFAM" id="SSF63380">
    <property type="entry name" value="Riboflavin synthase domain-like"/>
    <property type="match status" value="1"/>
</dbReference>
<evidence type="ECO:0000256" key="3">
    <source>
        <dbReference type="ARBA" id="ARBA00038177"/>
    </source>
</evidence>
<gene>
    <name evidence="6" type="ORF">FOZ76_22120</name>
</gene>
<dbReference type="CDD" id="cd06189">
    <property type="entry name" value="flavin_oxioreductase"/>
    <property type="match status" value="1"/>
</dbReference>
<feature type="domain" description="FAD-binding FR-type" evidence="5">
    <location>
        <begin position="97"/>
        <end position="194"/>
    </location>
</feature>
<keyword evidence="7" id="KW-1185">Reference proteome</keyword>
<dbReference type="PROSITE" id="PS51384">
    <property type="entry name" value="FAD_FR"/>
    <property type="match status" value="1"/>
</dbReference>
<dbReference type="Gene3D" id="3.10.20.30">
    <property type="match status" value="1"/>
</dbReference>
<dbReference type="Proteomes" id="UP000318405">
    <property type="component" value="Unassembled WGS sequence"/>
</dbReference>
<sequence length="328" mass="36292">MTHRVQIQETGAMFVVQPGETVLEAGLRAGVAMAHECQFGGCGTCRVRVIEGEVGYDDMPMALVEEEAAAGFALACQARPHSDLVLSTARNEPCAEPVWTQAEVQEVAALAGDVLHVRLAFAADIPAHRPGQYLKLRTPVGERSFSMASPPRGREVDLHVRCLPDGRFTSGVLRDWRPGTPVEVELPHGDFYFRARDDRPLIMAVTGTGLAPVKSILEGLMDDDACPPVWLYRGARTESDLYLNEAVAGWGERLCEFTYVPVLSRAQEDWPGRRGHVQDAIVQDFPDLSEFAIYLCGSPDMIHDARQRFLQHGAHPLYMYADAFTFQR</sequence>